<dbReference type="Proteomes" id="UP000612746">
    <property type="component" value="Unassembled WGS sequence"/>
</dbReference>
<keyword evidence="3" id="KW-1185">Reference proteome</keyword>
<gene>
    <name evidence="2" type="ORF">INT44_002070</name>
</gene>
<dbReference type="PANTHER" id="PTHR35519">
    <property type="entry name" value="MEMBRANE PROTEINS"/>
    <property type="match status" value="1"/>
</dbReference>
<proteinExistence type="predicted"/>
<comment type="caution">
    <text evidence="2">The sequence shown here is derived from an EMBL/GenBank/DDBJ whole genome shotgun (WGS) entry which is preliminary data.</text>
</comment>
<protein>
    <submittedName>
        <fullName evidence="2">Uncharacterized protein</fullName>
    </submittedName>
</protein>
<dbReference type="InterPro" id="IPR025187">
    <property type="entry name" value="DUF4112"/>
</dbReference>
<evidence type="ECO:0000313" key="3">
    <source>
        <dbReference type="Proteomes" id="UP000612746"/>
    </source>
</evidence>
<keyword evidence="1" id="KW-1133">Transmembrane helix</keyword>
<dbReference type="EMBL" id="JAEPRA010000005">
    <property type="protein sequence ID" value="KAG2185280.1"/>
    <property type="molecule type" value="Genomic_DNA"/>
</dbReference>
<dbReference type="Pfam" id="PF13430">
    <property type="entry name" value="DUF4112"/>
    <property type="match status" value="1"/>
</dbReference>
<organism evidence="2 3">
    <name type="scientific">Umbelopsis vinacea</name>
    <dbReference type="NCBI Taxonomy" id="44442"/>
    <lineage>
        <taxon>Eukaryota</taxon>
        <taxon>Fungi</taxon>
        <taxon>Fungi incertae sedis</taxon>
        <taxon>Mucoromycota</taxon>
        <taxon>Mucoromycotina</taxon>
        <taxon>Umbelopsidomycetes</taxon>
        <taxon>Umbelopsidales</taxon>
        <taxon>Umbelopsidaceae</taxon>
        <taxon>Umbelopsis</taxon>
    </lineage>
</organism>
<reference evidence="2" key="1">
    <citation type="submission" date="2020-12" db="EMBL/GenBank/DDBJ databases">
        <title>Metabolic potential, ecology and presence of endohyphal bacteria is reflected in genomic diversity of Mucoromycotina.</title>
        <authorList>
            <person name="Muszewska A."/>
            <person name="Okrasinska A."/>
            <person name="Steczkiewicz K."/>
            <person name="Drgas O."/>
            <person name="Orlowska M."/>
            <person name="Perlinska-Lenart U."/>
            <person name="Aleksandrzak-Piekarczyk T."/>
            <person name="Szatraj K."/>
            <person name="Zielenkiewicz U."/>
            <person name="Pilsyk S."/>
            <person name="Malc E."/>
            <person name="Mieczkowski P."/>
            <person name="Kruszewska J.S."/>
            <person name="Biernat P."/>
            <person name="Pawlowska J."/>
        </authorList>
    </citation>
    <scope>NUCLEOTIDE SEQUENCE</scope>
    <source>
        <strain evidence="2">WA0000051536</strain>
    </source>
</reference>
<keyword evidence="1" id="KW-0812">Transmembrane</keyword>
<dbReference type="OrthoDB" id="2103474at2759"/>
<feature type="transmembrane region" description="Helical" evidence="1">
    <location>
        <begin position="91"/>
        <end position="109"/>
    </location>
</feature>
<dbReference type="AlphaFoldDB" id="A0A8H7Q4Q3"/>
<keyword evidence="1" id="KW-0472">Membrane</keyword>
<feature type="transmembrane region" description="Helical" evidence="1">
    <location>
        <begin position="52"/>
        <end position="71"/>
    </location>
</feature>
<evidence type="ECO:0000313" key="2">
    <source>
        <dbReference type="EMBL" id="KAG2185280.1"/>
    </source>
</evidence>
<sequence length="152" mass="17296">MRRFGRKQPEVPVILSAKDAKVLAQYKSRVEVFDQMFKCCCCWIGWDMLLDLIPVLGKAISLFFAIGLYRLACTANISHEVKSHMRWHTTVNFVIGLIPIVGLIFDIFYQANAKNLRILEQFLYNRARTNSAQPLDANAAPSKHVSIEPTLV</sequence>
<name>A0A8H7Q4Q3_9FUNG</name>
<evidence type="ECO:0000256" key="1">
    <source>
        <dbReference type="SAM" id="Phobius"/>
    </source>
</evidence>
<accession>A0A8H7Q4Q3</accession>
<dbReference type="PANTHER" id="PTHR35519:SF2">
    <property type="entry name" value="PH DOMAIN PROTEIN"/>
    <property type="match status" value="1"/>
</dbReference>